<evidence type="ECO:0000313" key="14">
    <source>
        <dbReference type="Proteomes" id="UP000887229"/>
    </source>
</evidence>
<feature type="transmembrane region" description="Helical" evidence="12">
    <location>
        <begin position="83"/>
        <end position="107"/>
    </location>
</feature>
<keyword evidence="5" id="KW-0677">Repeat</keyword>
<feature type="compositionally biased region" description="Basic and acidic residues" evidence="11">
    <location>
        <begin position="268"/>
        <end position="286"/>
    </location>
</feature>
<dbReference type="GO" id="GO:0015184">
    <property type="term" value="F:L-cystine transmembrane transporter activity"/>
    <property type="evidence" value="ECO:0007669"/>
    <property type="project" value="TreeGrafter"/>
</dbReference>
<proteinExistence type="inferred from homology"/>
<dbReference type="RefSeq" id="XP_046119215.1">
    <property type="nucleotide sequence ID" value="XM_046264914.1"/>
</dbReference>
<evidence type="ECO:0000256" key="9">
    <source>
        <dbReference type="ARBA" id="ARBA00023228"/>
    </source>
</evidence>
<dbReference type="AlphaFoldDB" id="A0A9P7ZP66"/>
<sequence length="286" mass="31480">MALLEILSAIFGWVYFLCWSASFYPQPVLNWGRASTSGTTVDFPFLNVIGFAAYFASNAAFYYSPTIRAQYAARHNDLTPTVAFNDIVFALHGLILSVITASQYLFAKSLWGFPPSVGARPSRLALGIGNGCVVGVLATVLIVATAGAADIDHPARAWCALDIVYAVGYVKLVVTLVKYVPQMLANWRNKSTRGWSIWQILLDFSGGILSIAQQGIDSWLQGDWSGITGNPVKFALGNASMVYDVIFMVQHYVLYPGGKGDYDDDDDSRGHQEERQRLMDEERRIA</sequence>
<dbReference type="OrthoDB" id="75720at2759"/>
<feature type="transmembrane region" description="Helical" evidence="12">
    <location>
        <begin position="45"/>
        <end position="63"/>
    </location>
</feature>
<keyword evidence="4 12" id="KW-0812">Transmembrane</keyword>
<evidence type="ECO:0000256" key="11">
    <source>
        <dbReference type="SAM" id="MobiDB-lite"/>
    </source>
</evidence>
<dbReference type="Gene3D" id="1.20.1280.290">
    <property type="match status" value="2"/>
</dbReference>
<feature type="transmembrane region" description="Helical" evidence="12">
    <location>
        <begin position="155"/>
        <end position="180"/>
    </location>
</feature>
<evidence type="ECO:0000256" key="2">
    <source>
        <dbReference type="ARBA" id="ARBA00006855"/>
    </source>
</evidence>
<comment type="catalytic activity">
    <reaction evidence="10">
        <text>L-cystine(out) + H(+)(out) = L-cystine(in) + H(+)(in)</text>
        <dbReference type="Rhea" id="RHEA:66172"/>
        <dbReference type="ChEBI" id="CHEBI:15378"/>
        <dbReference type="ChEBI" id="CHEBI:35491"/>
    </reaction>
    <physiologicalReaction direction="left-to-right" evidence="10">
        <dbReference type="Rhea" id="RHEA:66173"/>
    </physiologicalReaction>
</comment>
<keyword evidence="9" id="KW-0458">Lysosome</keyword>
<keyword evidence="6" id="KW-0769">Symport</keyword>
<accession>A0A9P7ZP66</accession>
<comment type="subcellular location">
    <subcellularLocation>
        <location evidence="1">Lysosome membrane</location>
        <topology evidence="1">Multi-pass membrane protein</topology>
    </subcellularLocation>
</comment>
<dbReference type="PANTHER" id="PTHR13131:SF5">
    <property type="entry name" value="CYSTINOSIN"/>
    <property type="match status" value="1"/>
</dbReference>
<organism evidence="13 14">
    <name type="scientific">Emericellopsis atlantica</name>
    <dbReference type="NCBI Taxonomy" id="2614577"/>
    <lineage>
        <taxon>Eukaryota</taxon>
        <taxon>Fungi</taxon>
        <taxon>Dikarya</taxon>
        <taxon>Ascomycota</taxon>
        <taxon>Pezizomycotina</taxon>
        <taxon>Sordariomycetes</taxon>
        <taxon>Hypocreomycetidae</taxon>
        <taxon>Hypocreales</taxon>
        <taxon>Bionectriaceae</taxon>
        <taxon>Emericellopsis</taxon>
    </lineage>
</organism>
<dbReference type="Proteomes" id="UP000887229">
    <property type="component" value="Unassembled WGS sequence"/>
</dbReference>
<feature type="region of interest" description="Disordered" evidence="11">
    <location>
        <begin position="263"/>
        <end position="286"/>
    </location>
</feature>
<dbReference type="GO" id="GO:0005774">
    <property type="term" value="C:vacuolar membrane"/>
    <property type="evidence" value="ECO:0007669"/>
    <property type="project" value="TreeGrafter"/>
</dbReference>
<evidence type="ECO:0000313" key="13">
    <source>
        <dbReference type="EMBL" id="KAG9255291.1"/>
    </source>
</evidence>
<dbReference type="PANTHER" id="PTHR13131">
    <property type="entry name" value="CYSTINOSIN"/>
    <property type="match status" value="1"/>
</dbReference>
<evidence type="ECO:0000256" key="12">
    <source>
        <dbReference type="SAM" id="Phobius"/>
    </source>
</evidence>
<dbReference type="InterPro" id="IPR006603">
    <property type="entry name" value="PQ-loop_rpt"/>
</dbReference>
<dbReference type="GeneID" id="70295817"/>
<gene>
    <name evidence="13" type="ORF">F5Z01DRAFT_673243</name>
</gene>
<dbReference type="Pfam" id="PF04193">
    <property type="entry name" value="PQ-loop"/>
    <property type="match status" value="2"/>
</dbReference>
<evidence type="ECO:0000256" key="8">
    <source>
        <dbReference type="ARBA" id="ARBA00023136"/>
    </source>
</evidence>
<dbReference type="GO" id="GO:0000324">
    <property type="term" value="C:fungal-type vacuole"/>
    <property type="evidence" value="ECO:0007669"/>
    <property type="project" value="TreeGrafter"/>
</dbReference>
<name>A0A9P7ZP66_9HYPO</name>
<comment type="similarity">
    <text evidence="2">Belongs to the cystinosin family.</text>
</comment>
<evidence type="ECO:0000256" key="10">
    <source>
        <dbReference type="ARBA" id="ARBA00048473"/>
    </source>
</evidence>
<keyword evidence="3" id="KW-0813">Transport</keyword>
<feature type="transmembrane region" description="Helical" evidence="12">
    <location>
        <begin position="6"/>
        <end position="24"/>
    </location>
</feature>
<evidence type="ECO:0000256" key="3">
    <source>
        <dbReference type="ARBA" id="ARBA00022448"/>
    </source>
</evidence>
<dbReference type="EMBL" id="MU251251">
    <property type="protein sequence ID" value="KAG9255291.1"/>
    <property type="molecule type" value="Genomic_DNA"/>
</dbReference>
<reference evidence="13" key="1">
    <citation type="journal article" date="2021" name="IMA Fungus">
        <title>Genomic characterization of three marine fungi, including Emericellopsis atlantica sp. nov. with signatures of a generalist lifestyle and marine biomass degradation.</title>
        <authorList>
            <person name="Hagestad O.C."/>
            <person name="Hou L."/>
            <person name="Andersen J.H."/>
            <person name="Hansen E.H."/>
            <person name="Altermark B."/>
            <person name="Li C."/>
            <person name="Kuhnert E."/>
            <person name="Cox R.J."/>
            <person name="Crous P.W."/>
            <person name="Spatafora J.W."/>
            <person name="Lail K."/>
            <person name="Amirebrahimi M."/>
            <person name="Lipzen A."/>
            <person name="Pangilinan J."/>
            <person name="Andreopoulos W."/>
            <person name="Hayes R.D."/>
            <person name="Ng V."/>
            <person name="Grigoriev I.V."/>
            <person name="Jackson S.A."/>
            <person name="Sutton T.D.S."/>
            <person name="Dobson A.D.W."/>
            <person name="Rama T."/>
        </authorList>
    </citation>
    <scope>NUCLEOTIDE SEQUENCE</scope>
    <source>
        <strain evidence="13">TS7</strain>
    </source>
</reference>
<dbReference type="SMART" id="SM00679">
    <property type="entry name" value="CTNS"/>
    <property type="match status" value="2"/>
</dbReference>
<evidence type="ECO:0000256" key="6">
    <source>
        <dbReference type="ARBA" id="ARBA00022847"/>
    </source>
</evidence>
<keyword evidence="14" id="KW-1185">Reference proteome</keyword>
<dbReference type="GO" id="GO:0015293">
    <property type="term" value="F:symporter activity"/>
    <property type="evidence" value="ECO:0007669"/>
    <property type="project" value="UniProtKB-KW"/>
</dbReference>
<evidence type="ECO:0000256" key="1">
    <source>
        <dbReference type="ARBA" id="ARBA00004155"/>
    </source>
</evidence>
<evidence type="ECO:0000256" key="5">
    <source>
        <dbReference type="ARBA" id="ARBA00022737"/>
    </source>
</evidence>
<dbReference type="FunFam" id="1.20.1280.290:FF:000016">
    <property type="entry name" value="Cystinosin homolog"/>
    <property type="match status" value="1"/>
</dbReference>
<feature type="transmembrane region" description="Helical" evidence="12">
    <location>
        <begin position="128"/>
        <end position="149"/>
    </location>
</feature>
<comment type="caution">
    <text evidence="13">The sequence shown here is derived from an EMBL/GenBank/DDBJ whole genome shotgun (WGS) entry which is preliminary data.</text>
</comment>
<evidence type="ECO:0000256" key="4">
    <source>
        <dbReference type="ARBA" id="ARBA00022692"/>
    </source>
</evidence>
<keyword evidence="7 12" id="KW-1133">Transmembrane helix</keyword>
<keyword evidence="8 12" id="KW-0472">Membrane</keyword>
<dbReference type="InterPro" id="IPR005282">
    <property type="entry name" value="LC_transporter"/>
</dbReference>
<evidence type="ECO:0000256" key="7">
    <source>
        <dbReference type="ARBA" id="ARBA00022989"/>
    </source>
</evidence>
<protein>
    <submittedName>
        <fullName evidence="13">Cystinosin</fullName>
    </submittedName>
</protein>